<dbReference type="Pfam" id="PF12796">
    <property type="entry name" value="Ank_2"/>
    <property type="match status" value="3"/>
</dbReference>
<evidence type="ECO:0000256" key="2">
    <source>
        <dbReference type="ARBA" id="ARBA00023043"/>
    </source>
</evidence>
<feature type="compositionally biased region" description="Acidic residues" evidence="4">
    <location>
        <begin position="193"/>
        <end position="202"/>
    </location>
</feature>
<accession>A0ABR4FGP9</accession>
<sequence>MPLSNLPVELVRHVVSQACPPDKWGKYWPFVTRSVDDVKDFLALRLVCNDFNNIVLDYFLDETVLLEDLQSACLQRSDPPTPRAVRFCRRLLTRHLQRSRAAPRGNELSKAFAAGCIKVVDAAVDALKDGEGAQSEECLRETYTEGMAAAVIGFEGVTKALLQGVAGKEPVVEGEEGEEGEEGGEKTEGDGGQMDEDDDDTDYAWTDPLTMALTAAAILCRVDDMKILIKKGANVEREEEDGWLGLPLHGAAMGGNLDAIRLIQEHTIGSDPGIKIDCLHTGNTALHFAAQYGHAEAVQFCLDNDFEPDERNKNAQTPLFLAAGTGHVDALNKLLDLDYKRAEEKIWGPGASRLSDEEYIAMQNPIVDVDADDYRGRTPMCIAVQRGYYNIVERLMWRAELDINRRNTEEYGMTYLMTAASKGYQEIFDHLLGHPTIKKRIKDSSGHSTLKHAAVGGNENIVREVLSWVVAVNLPGADDSTPIMWAAIRGHESIVQLLIDHGAAVDRVTSQLHLKMMSFLGVLNDPDANGNTNVNVNDIDDQLIGAVTGQIAVLVGASALDAVAHGGHVGTVRLLMAQPGVEIDRPDRDGRTPLANAALTGHKDIVKVLLAEGDKVNPEAPDKDGCTPLILAARAGDAGVVRVLMEEACVDSSRTDKKGFSALTHAAEKGHEGVVQILLAAGRSRKEIEDALDAAQTPKVQALLTLYLQKMP</sequence>
<evidence type="ECO:0000256" key="3">
    <source>
        <dbReference type="PROSITE-ProRule" id="PRU00023"/>
    </source>
</evidence>
<keyword evidence="2 3" id="KW-0040">ANK repeat</keyword>
<dbReference type="PROSITE" id="PS50297">
    <property type="entry name" value="ANK_REP_REGION"/>
    <property type="match status" value="4"/>
</dbReference>
<feature type="compositionally biased region" description="Acidic residues" evidence="4">
    <location>
        <begin position="172"/>
        <end position="182"/>
    </location>
</feature>
<dbReference type="SUPFAM" id="SSF48403">
    <property type="entry name" value="Ankyrin repeat"/>
    <property type="match status" value="2"/>
</dbReference>
<proteinExistence type="predicted"/>
<dbReference type="SMART" id="SM00248">
    <property type="entry name" value="ANK"/>
    <property type="match status" value="11"/>
</dbReference>
<gene>
    <name evidence="5" type="ORF">BJX66DRAFT_351250</name>
</gene>
<protein>
    <submittedName>
        <fullName evidence="5">Ankyrin</fullName>
    </submittedName>
</protein>
<dbReference type="PROSITE" id="PS50088">
    <property type="entry name" value="ANK_REPEAT"/>
    <property type="match status" value="4"/>
</dbReference>
<dbReference type="InterPro" id="IPR036770">
    <property type="entry name" value="Ankyrin_rpt-contain_sf"/>
</dbReference>
<dbReference type="PANTHER" id="PTHR24166:SF48">
    <property type="entry name" value="PROTEIN VAPYRIN"/>
    <property type="match status" value="1"/>
</dbReference>
<feature type="repeat" description="ANK" evidence="3">
    <location>
        <begin position="478"/>
        <end position="510"/>
    </location>
</feature>
<dbReference type="Pfam" id="PF13637">
    <property type="entry name" value="Ank_4"/>
    <property type="match status" value="1"/>
</dbReference>
<feature type="repeat" description="ANK" evidence="3">
    <location>
        <begin position="589"/>
        <end position="621"/>
    </location>
</feature>
<dbReference type="PRINTS" id="PR01415">
    <property type="entry name" value="ANKYRIN"/>
</dbReference>
<dbReference type="InterPro" id="IPR002110">
    <property type="entry name" value="Ankyrin_rpt"/>
</dbReference>
<dbReference type="Gene3D" id="1.25.40.20">
    <property type="entry name" value="Ankyrin repeat-containing domain"/>
    <property type="match status" value="4"/>
</dbReference>
<dbReference type="InterPro" id="IPR050889">
    <property type="entry name" value="Dendritic_Spine_Reg/Scaffold"/>
</dbReference>
<keyword evidence="6" id="KW-1185">Reference proteome</keyword>
<keyword evidence="1" id="KW-0677">Repeat</keyword>
<dbReference type="Pfam" id="PF00023">
    <property type="entry name" value="Ank"/>
    <property type="match status" value="1"/>
</dbReference>
<evidence type="ECO:0000256" key="1">
    <source>
        <dbReference type="ARBA" id="ARBA00022737"/>
    </source>
</evidence>
<evidence type="ECO:0000313" key="6">
    <source>
        <dbReference type="Proteomes" id="UP001610563"/>
    </source>
</evidence>
<comment type="caution">
    <text evidence="5">The sequence shown here is derived from an EMBL/GenBank/DDBJ whole genome shotgun (WGS) entry which is preliminary data.</text>
</comment>
<dbReference type="Proteomes" id="UP001610563">
    <property type="component" value="Unassembled WGS sequence"/>
</dbReference>
<evidence type="ECO:0000256" key="4">
    <source>
        <dbReference type="SAM" id="MobiDB-lite"/>
    </source>
</evidence>
<organism evidence="5 6">
    <name type="scientific">Aspergillus keveii</name>
    <dbReference type="NCBI Taxonomy" id="714993"/>
    <lineage>
        <taxon>Eukaryota</taxon>
        <taxon>Fungi</taxon>
        <taxon>Dikarya</taxon>
        <taxon>Ascomycota</taxon>
        <taxon>Pezizomycotina</taxon>
        <taxon>Eurotiomycetes</taxon>
        <taxon>Eurotiomycetidae</taxon>
        <taxon>Eurotiales</taxon>
        <taxon>Aspergillaceae</taxon>
        <taxon>Aspergillus</taxon>
        <taxon>Aspergillus subgen. Nidulantes</taxon>
    </lineage>
</organism>
<reference evidence="5 6" key="1">
    <citation type="submission" date="2024-07" db="EMBL/GenBank/DDBJ databases">
        <title>Section-level genome sequencing and comparative genomics of Aspergillus sections Usti and Cavernicolus.</title>
        <authorList>
            <consortium name="Lawrence Berkeley National Laboratory"/>
            <person name="Nybo J.L."/>
            <person name="Vesth T.C."/>
            <person name="Theobald S."/>
            <person name="Frisvad J.C."/>
            <person name="Larsen T.O."/>
            <person name="Kjaerboelling I."/>
            <person name="Rothschild-Mancinelli K."/>
            <person name="Lyhne E.K."/>
            <person name="Kogle M.E."/>
            <person name="Barry K."/>
            <person name="Clum A."/>
            <person name="Na H."/>
            <person name="Ledsgaard L."/>
            <person name="Lin J."/>
            <person name="Lipzen A."/>
            <person name="Kuo A."/>
            <person name="Riley R."/>
            <person name="Mondo S."/>
            <person name="Labutti K."/>
            <person name="Haridas S."/>
            <person name="Pangalinan J."/>
            <person name="Salamov A.A."/>
            <person name="Simmons B.A."/>
            <person name="Magnuson J.K."/>
            <person name="Chen J."/>
            <person name="Drula E."/>
            <person name="Henrissat B."/>
            <person name="Wiebenga A."/>
            <person name="Lubbers R.J."/>
            <person name="Gomes A.C."/>
            <person name="Makela M.R."/>
            <person name="Stajich J."/>
            <person name="Grigoriev I.V."/>
            <person name="Mortensen U.H."/>
            <person name="De Vries R.P."/>
            <person name="Baker S.E."/>
            <person name="Andersen M.R."/>
        </authorList>
    </citation>
    <scope>NUCLEOTIDE SEQUENCE [LARGE SCALE GENOMIC DNA]</scope>
    <source>
        <strain evidence="5 6">CBS 209.92</strain>
    </source>
</reference>
<feature type="region of interest" description="Disordered" evidence="4">
    <location>
        <begin position="167"/>
        <end position="203"/>
    </location>
</feature>
<feature type="repeat" description="ANK" evidence="3">
    <location>
        <begin position="624"/>
        <end position="646"/>
    </location>
</feature>
<evidence type="ECO:0000313" key="5">
    <source>
        <dbReference type="EMBL" id="KAL2782406.1"/>
    </source>
</evidence>
<dbReference type="EMBL" id="JBFTWV010000451">
    <property type="protein sequence ID" value="KAL2782406.1"/>
    <property type="molecule type" value="Genomic_DNA"/>
</dbReference>
<name>A0ABR4FGP9_9EURO</name>
<dbReference type="PANTHER" id="PTHR24166">
    <property type="entry name" value="ROLLING PEBBLES, ISOFORM B"/>
    <property type="match status" value="1"/>
</dbReference>
<feature type="repeat" description="ANK" evidence="3">
    <location>
        <begin position="281"/>
        <end position="313"/>
    </location>
</feature>